<dbReference type="InterPro" id="IPR009080">
    <property type="entry name" value="tRNAsynth_Ia_anticodon-bd"/>
</dbReference>
<gene>
    <name evidence="13" type="ORF">EV186_102882</name>
</gene>
<evidence type="ECO:0000256" key="4">
    <source>
        <dbReference type="ARBA" id="ARBA00022741"/>
    </source>
</evidence>
<sequence length="459" mass="50004">MTNRLYLTTALPYVNAAPHLGHALELVQADVLARHHRLRGAEVRLFTGTDDNAAKNVTAAAAAGQPVAEFVAENAARFTALAAPLDIAVDVHAATSSARHREVVQRLWRACAADLYAGEYTGRYCPGCEAFVAESSCAEHGTTTEVSERNWFFRLSRYQDQIRDALESGRVRVLPEARRAEVLAFVHSGLADFSASRPAARSDGWGVPVPGDPDQVVYVWWDALTAYLDPRWWYDATRIHLVGKGILRFHAVHWLGLLLSAGEPLPDAVYVHDYVTVNGAKVSKSAGPSLDPLDLVTTYGVDALRWWVIREVTPVGDTDFTTERLITRADHELANGIGNLVARTLGLLDGYRPRTVENPLGLGDLPKTIDDAVDRFDLRAAGGALVAAAETANRFVAERQPWRLAGAERAAVLDIAHSACRLIGTELAPFLPSGAARIETALDSVHTGHRPAPLFPRLR</sequence>
<dbReference type="PANTHER" id="PTHR43326:SF1">
    <property type="entry name" value="METHIONINE--TRNA LIGASE, MITOCHONDRIAL"/>
    <property type="match status" value="1"/>
</dbReference>
<evidence type="ECO:0000256" key="7">
    <source>
        <dbReference type="ARBA" id="ARBA00023146"/>
    </source>
</evidence>
<accession>A0A4R6SGX0</accession>
<dbReference type="EMBL" id="SNXZ01000002">
    <property type="protein sequence ID" value="TDQ01015.1"/>
    <property type="molecule type" value="Genomic_DNA"/>
</dbReference>
<dbReference type="Pfam" id="PF09334">
    <property type="entry name" value="tRNA-synt_1g"/>
    <property type="match status" value="1"/>
</dbReference>
<dbReference type="InterPro" id="IPR001412">
    <property type="entry name" value="aa-tRNA-synth_I_CS"/>
</dbReference>
<keyword evidence="2" id="KW-0963">Cytoplasm</keyword>
<protein>
    <recommendedName>
        <fullName evidence="1">methionine--tRNA ligase</fullName>
        <ecNumber evidence="1">6.1.1.10</ecNumber>
    </recommendedName>
    <alternativeName>
        <fullName evidence="8">Methionyl-tRNA synthetase</fullName>
    </alternativeName>
</protein>
<evidence type="ECO:0000256" key="8">
    <source>
        <dbReference type="ARBA" id="ARBA00030904"/>
    </source>
</evidence>
<dbReference type="Gene3D" id="2.170.220.10">
    <property type="match status" value="1"/>
</dbReference>
<evidence type="ECO:0000313" key="13">
    <source>
        <dbReference type="EMBL" id="TDQ01015.1"/>
    </source>
</evidence>
<name>A0A4R6SGX0_LABRH</name>
<comment type="similarity">
    <text evidence="10">Belongs to the class-I aminoacyl-tRNA synthetase family.</text>
</comment>
<feature type="domain" description="Methionyl/Leucyl tRNA synthetase" evidence="12">
    <location>
        <begin position="134"/>
        <end position="345"/>
    </location>
</feature>
<dbReference type="OrthoDB" id="9810191at2"/>
<reference evidence="13 14" key="1">
    <citation type="submission" date="2019-03" db="EMBL/GenBank/DDBJ databases">
        <title>Genomic Encyclopedia of Type Strains, Phase IV (KMG-IV): sequencing the most valuable type-strain genomes for metagenomic binning, comparative biology and taxonomic classification.</title>
        <authorList>
            <person name="Goeker M."/>
        </authorList>
    </citation>
    <scope>NUCLEOTIDE SEQUENCE [LARGE SCALE GENOMIC DNA]</scope>
    <source>
        <strain evidence="13 14">DSM 45361</strain>
    </source>
</reference>
<evidence type="ECO:0000259" key="11">
    <source>
        <dbReference type="Pfam" id="PF00133"/>
    </source>
</evidence>
<evidence type="ECO:0000313" key="14">
    <source>
        <dbReference type="Proteomes" id="UP000295444"/>
    </source>
</evidence>
<evidence type="ECO:0000256" key="5">
    <source>
        <dbReference type="ARBA" id="ARBA00022840"/>
    </source>
</evidence>
<dbReference type="GO" id="GO:0005524">
    <property type="term" value="F:ATP binding"/>
    <property type="evidence" value="ECO:0007669"/>
    <property type="project" value="UniProtKB-KW"/>
</dbReference>
<dbReference type="Pfam" id="PF00133">
    <property type="entry name" value="tRNA-synt_1"/>
    <property type="match status" value="1"/>
</dbReference>
<dbReference type="InterPro" id="IPR014729">
    <property type="entry name" value="Rossmann-like_a/b/a_fold"/>
</dbReference>
<evidence type="ECO:0000256" key="6">
    <source>
        <dbReference type="ARBA" id="ARBA00022917"/>
    </source>
</evidence>
<keyword evidence="4 10" id="KW-0547">Nucleotide-binding</keyword>
<dbReference type="InterPro" id="IPR033911">
    <property type="entry name" value="MetRS_core"/>
</dbReference>
<dbReference type="EC" id="6.1.1.10" evidence="1"/>
<dbReference type="InterPro" id="IPR002300">
    <property type="entry name" value="aa-tRNA-synth_Ia"/>
</dbReference>
<keyword evidence="6 10" id="KW-0648">Protein biosynthesis</keyword>
<evidence type="ECO:0000256" key="1">
    <source>
        <dbReference type="ARBA" id="ARBA00012838"/>
    </source>
</evidence>
<dbReference type="Gene3D" id="3.40.50.620">
    <property type="entry name" value="HUPs"/>
    <property type="match status" value="1"/>
</dbReference>
<dbReference type="Gene3D" id="1.10.730.10">
    <property type="entry name" value="Isoleucyl-tRNA Synthetase, Domain 1"/>
    <property type="match status" value="1"/>
</dbReference>
<feature type="domain" description="Aminoacyl-tRNA synthetase class Ia" evidence="11">
    <location>
        <begin position="8"/>
        <end position="51"/>
    </location>
</feature>
<dbReference type="RefSeq" id="WP_133849650.1">
    <property type="nucleotide sequence ID" value="NZ_SNXZ01000002.1"/>
</dbReference>
<dbReference type="PROSITE" id="PS00178">
    <property type="entry name" value="AA_TRNA_LIGASE_I"/>
    <property type="match status" value="1"/>
</dbReference>
<dbReference type="GO" id="GO:0006431">
    <property type="term" value="P:methionyl-tRNA aminoacylation"/>
    <property type="evidence" value="ECO:0007669"/>
    <property type="project" value="InterPro"/>
</dbReference>
<evidence type="ECO:0000259" key="12">
    <source>
        <dbReference type="Pfam" id="PF09334"/>
    </source>
</evidence>
<organism evidence="13 14">
    <name type="scientific">Labedaea rhizosphaerae</name>
    <dbReference type="NCBI Taxonomy" id="598644"/>
    <lineage>
        <taxon>Bacteria</taxon>
        <taxon>Bacillati</taxon>
        <taxon>Actinomycetota</taxon>
        <taxon>Actinomycetes</taxon>
        <taxon>Pseudonocardiales</taxon>
        <taxon>Pseudonocardiaceae</taxon>
        <taxon>Labedaea</taxon>
    </lineage>
</organism>
<dbReference type="PANTHER" id="PTHR43326">
    <property type="entry name" value="METHIONYL-TRNA SYNTHETASE"/>
    <property type="match status" value="1"/>
</dbReference>
<evidence type="ECO:0000256" key="3">
    <source>
        <dbReference type="ARBA" id="ARBA00022598"/>
    </source>
</evidence>
<dbReference type="Proteomes" id="UP000295444">
    <property type="component" value="Unassembled WGS sequence"/>
</dbReference>
<evidence type="ECO:0000256" key="10">
    <source>
        <dbReference type="RuleBase" id="RU363035"/>
    </source>
</evidence>
<keyword evidence="7 10" id="KW-0030">Aminoacyl-tRNA synthetase</keyword>
<dbReference type="SUPFAM" id="SSF52374">
    <property type="entry name" value="Nucleotidylyl transferase"/>
    <property type="match status" value="1"/>
</dbReference>
<dbReference type="GO" id="GO:0004823">
    <property type="term" value="F:leucine-tRNA ligase activity"/>
    <property type="evidence" value="ECO:0007669"/>
    <property type="project" value="UniProtKB-EC"/>
</dbReference>
<comment type="caution">
    <text evidence="13">The sequence shown here is derived from an EMBL/GenBank/DDBJ whole genome shotgun (WGS) entry which is preliminary data.</text>
</comment>
<dbReference type="AlphaFoldDB" id="A0A4R6SGX0"/>
<keyword evidence="5 10" id="KW-0067">ATP-binding</keyword>
<keyword evidence="14" id="KW-1185">Reference proteome</keyword>
<comment type="catalytic activity">
    <reaction evidence="9">
        <text>tRNA(Leu) + L-leucine + ATP = L-leucyl-tRNA(Leu) + AMP + diphosphate</text>
        <dbReference type="Rhea" id="RHEA:11688"/>
        <dbReference type="Rhea" id="RHEA-COMP:9613"/>
        <dbReference type="Rhea" id="RHEA-COMP:9622"/>
        <dbReference type="ChEBI" id="CHEBI:30616"/>
        <dbReference type="ChEBI" id="CHEBI:33019"/>
        <dbReference type="ChEBI" id="CHEBI:57427"/>
        <dbReference type="ChEBI" id="CHEBI:78442"/>
        <dbReference type="ChEBI" id="CHEBI:78494"/>
        <dbReference type="ChEBI" id="CHEBI:456215"/>
        <dbReference type="EC" id="6.1.1.4"/>
    </reaction>
</comment>
<dbReference type="PRINTS" id="PR01041">
    <property type="entry name" value="TRNASYNTHMET"/>
</dbReference>
<proteinExistence type="inferred from homology"/>
<dbReference type="InterPro" id="IPR015413">
    <property type="entry name" value="Methionyl/Leucyl_tRNA_Synth"/>
</dbReference>
<evidence type="ECO:0000256" key="2">
    <source>
        <dbReference type="ARBA" id="ARBA00022490"/>
    </source>
</evidence>
<keyword evidence="3 10" id="KW-0436">Ligase</keyword>
<dbReference type="InterPro" id="IPR023457">
    <property type="entry name" value="Met-tRNA_synth_2"/>
</dbReference>
<evidence type="ECO:0000256" key="9">
    <source>
        <dbReference type="ARBA" id="ARBA00047469"/>
    </source>
</evidence>
<dbReference type="GO" id="GO:0004825">
    <property type="term" value="F:methionine-tRNA ligase activity"/>
    <property type="evidence" value="ECO:0007669"/>
    <property type="project" value="UniProtKB-EC"/>
</dbReference>
<dbReference type="SUPFAM" id="SSF47323">
    <property type="entry name" value="Anticodon-binding domain of a subclass of class I aminoacyl-tRNA synthetases"/>
    <property type="match status" value="1"/>
</dbReference>